<evidence type="ECO:0000259" key="1">
    <source>
        <dbReference type="SMART" id="SM00867"/>
    </source>
</evidence>
<dbReference type="Gene3D" id="2.40.128.110">
    <property type="entry name" value="Lipid/polyisoprenoid-binding, YceI-like"/>
    <property type="match status" value="1"/>
</dbReference>
<protein>
    <submittedName>
        <fullName evidence="2">Polyisoprenoid-binding protein</fullName>
    </submittedName>
</protein>
<proteinExistence type="predicted"/>
<gene>
    <name evidence="2" type="ORF">AMPC_38930</name>
</gene>
<keyword evidence="3" id="KW-1185">Reference proteome</keyword>
<dbReference type="InterPro" id="IPR007372">
    <property type="entry name" value="Lipid/polyisoprenoid-bd_YceI"/>
</dbReference>
<organism evidence="2 3">
    <name type="scientific">Anaeromyxobacter paludicola</name>
    <dbReference type="NCBI Taxonomy" id="2918171"/>
    <lineage>
        <taxon>Bacteria</taxon>
        <taxon>Pseudomonadati</taxon>
        <taxon>Myxococcota</taxon>
        <taxon>Myxococcia</taxon>
        <taxon>Myxococcales</taxon>
        <taxon>Cystobacterineae</taxon>
        <taxon>Anaeromyxobacteraceae</taxon>
        <taxon>Anaeromyxobacter</taxon>
    </lineage>
</organism>
<dbReference type="PANTHER" id="PTHR34406">
    <property type="entry name" value="PROTEIN YCEI"/>
    <property type="match status" value="1"/>
</dbReference>
<dbReference type="Pfam" id="PF04264">
    <property type="entry name" value="YceI"/>
    <property type="match status" value="1"/>
</dbReference>
<reference evidence="3" key="1">
    <citation type="journal article" date="2022" name="Int. J. Syst. Evol. Microbiol.">
        <title>Anaeromyxobacter oryzae sp. nov., Anaeromyxobacter diazotrophicus sp. nov. and Anaeromyxobacter paludicola sp. nov., isolated from paddy soils.</title>
        <authorList>
            <person name="Itoh H."/>
            <person name="Xu Z."/>
            <person name="Mise K."/>
            <person name="Masuda Y."/>
            <person name="Ushijima N."/>
            <person name="Hayakawa C."/>
            <person name="Shiratori Y."/>
            <person name="Senoo K."/>
        </authorList>
    </citation>
    <scope>NUCLEOTIDE SEQUENCE [LARGE SCALE GENOMIC DNA]</scope>
    <source>
        <strain evidence="3">Red630</strain>
    </source>
</reference>
<evidence type="ECO:0000313" key="3">
    <source>
        <dbReference type="Proteomes" id="UP001162734"/>
    </source>
</evidence>
<dbReference type="RefSeq" id="WP_248343329.1">
    <property type="nucleotide sequence ID" value="NZ_AP025592.1"/>
</dbReference>
<dbReference type="PANTHER" id="PTHR34406:SF1">
    <property type="entry name" value="PROTEIN YCEI"/>
    <property type="match status" value="1"/>
</dbReference>
<name>A0ABM7XFX4_9BACT</name>
<dbReference type="Proteomes" id="UP001162734">
    <property type="component" value="Chromosome"/>
</dbReference>
<evidence type="ECO:0000313" key="2">
    <source>
        <dbReference type="EMBL" id="BDG10780.1"/>
    </source>
</evidence>
<dbReference type="SUPFAM" id="SSF101874">
    <property type="entry name" value="YceI-like"/>
    <property type="match status" value="1"/>
</dbReference>
<dbReference type="EMBL" id="AP025592">
    <property type="protein sequence ID" value="BDG10780.1"/>
    <property type="molecule type" value="Genomic_DNA"/>
</dbReference>
<feature type="domain" description="Lipid/polyisoprenoid-binding YceI-like" evidence="1">
    <location>
        <begin position="5"/>
        <end position="174"/>
    </location>
</feature>
<sequence>MANESWQVDGAHSSVNLTVRHMVISKVRGHFAKWNAKLALDTADLARSSVEVDIEAASIDTGVADRDNHLRSPDFLDAQKYPALRYKSRRVEAISPERLRVIGDLTIRDVTREVPLEVEYGGQGKDPWGNQRVGFTATASLNRKDFGLTWNQALETGGVLVADRVDVEIELQAIRQAAAQVG</sequence>
<dbReference type="SMART" id="SM00867">
    <property type="entry name" value="YceI"/>
    <property type="match status" value="1"/>
</dbReference>
<dbReference type="InterPro" id="IPR036761">
    <property type="entry name" value="TTHA0802/YceI-like_sf"/>
</dbReference>
<accession>A0ABM7XFX4</accession>